<dbReference type="InterPro" id="IPR016024">
    <property type="entry name" value="ARM-type_fold"/>
</dbReference>
<dbReference type="InterPro" id="IPR036116">
    <property type="entry name" value="FN3_sf"/>
</dbReference>
<proteinExistence type="predicted"/>
<dbReference type="InterPro" id="IPR003961">
    <property type="entry name" value="FN3_dom"/>
</dbReference>
<sequence>MCSSFPLLLSPDPQQVLQAIQGLVADLHKDKEGMLEVFLGDAECEEYLGALCRLLAAPEVRLCSNVAYILGTVAEKERGAARLVALAGSGSEQLLDSLSAMLTWDDPEAVMNAAGTLGSLAETGPSRQWLLQVPKADEIIEKLTALLGSADEGTASNAALVLARIAGSQEGCVKLLGHPCSQHLLRQLIASLKVEEAGCSMNAAFTLGRLCDTDLGLRQLFALPEVSSMIHALVSMMASAEAGGSRNACFALSCLAANKEGHDHVLQSPAFPRALDTLCRLLRAEEQESSWFAAMTMRVLASQPKGVMTLREHPELEPLLQEVAASETVGQELLEEVTSTLAKLRRLPKPPPPEAKVLDSGSIQVAWESFRPQSSLEVNYRLYEGGALLYRGPALSYVFAGSGPRQEYCFQLCLEARGDRGPCSDATVLPREEPVPSCPLDFRVTARTATQLKLSWAPPAEPNGPIKHYTVYRAEAQVGSTPELSCVVGGLAPSASYRLSVCASTSKAQGEKATLLTKTMSLRGHAPERLTLVVLGRSEIFVTWDVPKAPLGRFFNYELCLNGEVVYLGTARSYMARRLRANTAYTCTVSALTSAGRCVSRPVTKRTPRDEYSDVSRCHYPSPGSGQPAPASAPSETPEIPQEPGRGRGNAGESLKPSPARTPRAPLLLSRRASKSWEIKSSVNPAATPRRDPALSCSRQPSQATRAAGPAKAAPLPMDAGHCWGSSPRQHPEQRAPDAKCLPRQTALRPSGENSSAKSGARSTTHFPELATVLPLGHPAWQGSPGPSAVPVSLQLSRALERRKPRQAAPGQQKPGYGHPHVLESLRQEQLRAPLGLQRPKPQTRTGRGCRRLLPTEEHHRSPRKTAVPLGVSHKGNASLHPAVVPTRALCPQRRDGRGNGDGFNAERTREDVAPGKGHPCLPLLCLSDWLAGLSRRAPQHGSCRGPSVSEREGTWRALTPRFPAGPRSFPANPLPAMGRSPLARHPRGRSSRTTCSPNSPRRKMRAGPAAPPGTTAAVERQEFAMESSHEKQEPWPFG</sequence>
<feature type="region of interest" description="Disordered" evidence="2">
    <location>
        <begin position="598"/>
        <end position="826"/>
    </location>
</feature>
<dbReference type="PROSITE" id="PS50853">
    <property type="entry name" value="FN3"/>
    <property type="match status" value="2"/>
</dbReference>
<comment type="caution">
    <text evidence="4">The sequence shown here is derived from an EMBL/GenBank/DDBJ whole genome shotgun (WGS) entry which is preliminary data.</text>
</comment>
<feature type="region of interest" description="Disordered" evidence="2">
    <location>
        <begin position="937"/>
        <end position="1039"/>
    </location>
</feature>
<accession>A0A4D9DPR0</accession>
<keyword evidence="5" id="KW-1185">Reference proteome</keyword>
<dbReference type="InterPro" id="IPR011989">
    <property type="entry name" value="ARM-like"/>
</dbReference>
<keyword evidence="1" id="KW-0677">Repeat</keyword>
<evidence type="ECO:0000256" key="1">
    <source>
        <dbReference type="ARBA" id="ARBA00022737"/>
    </source>
</evidence>
<gene>
    <name evidence="4" type="ORF">DR999_PMT18891</name>
</gene>
<evidence type="ECO:0000256" key="2">
    <source>
        <dbReference type="SAM" id="MobiDB-lite"/>
    </source>
</evidence>
<dbReference type="STRING" id="55544.A0A4D9DPR0"/>
<feature type="compositionally biased region" description="Low complexity" evidence="2">
    <location>
        <begin position="704"/>
        <end position="717"/>
    </location>
</feature>
<evidence type="ECO:0000313" key="4">
    <source>
        <dbReference type="EMBL" id="TFJ99098.1"/>
    </source>
</evidence>
<dbReference type="Proteomes" id="UP000297703">
    <property type="component" value="Unassembled WGS sequence"/>
</dbReference>
<feature type="domain" description="Fibronectin type-III" evidence="3">
    <location>
        <begin position="526"/>
        <end position="610"/>
    </location>
</feature>
<feature type="compositionally biased region" description="Low complexity" evidence="2">
    <location>
        <begin position="621"/>
        <end position="635"/>
    </location>
</feature>
<evidence type="ECO:0000259" key="3">
    <source>
        <dbReference type="PROSITE" id="PS50853"/>
    </source>
</evidence>
<dbReference type="CDD" id="cd00063">
    <property type="entry name" value="FN3"/>
    <property type="match status" value="2"/>
</dbReference>
<dbReference type="SUPFAM" id="SSF48371">
    <property type="entry name" value="ARM repeat"/>
    <property type="match status" value="1"/>
</dbReference>
<feature type="compositionally biased region" description="Basic and acidic residues" evidence="2">
    <location>
        <begin position="1020"/>
        <end position="1039"/>
    </location>
</feature>
<dbReference type="InterPro" id="IPR013783">
    <property type="entry name" value="Ig-like_fold"/>
</dbReference>
<dbReference type="EMBL" id="QXTE01000349">
    <property type="protein sequence ID" value="TFJ99098.1"/>
    <property type="molecule type" value="Genomic_DNA"/>
</dbReference>
<reference evidence="4 5" key="2">
    <citation type="submission" date="2019-04" db="EMBL/GenBank/DDBJ databases">
        <title>The genome sequence of big-headed turtle.</title>
        <authorList>
            <person name="Gong S."/>
        </authorList>
    </citation>
    <scope>NUCLEOTIDE SEQUENCE [LARGE SCALE GENOMIC DNA]</scope>
    <source>
        <strain evidence="4">DO16091913</strain>
        <tissue evidence="4">Muscle</tissue>
    </source>
</reference>
<evidence type="ECO:0000313" key="5">
    <source>
        <dbReference type="Proteomes" id="UP000297703"/>
    </source>
</evidence>
<dbReference type="PANTHER" id="PTHR46708:SF11">
    <property type="entry name" value="RECEPTOR-TYPE TYROSINE-PROTEIN PHOSPHATASE ETA-LIKE"/>
    <property type="match status" value="1"/>
</dbReference>
<feature type="compositionally biased region" description="Polar residues" evidence="2">
    <location>
        <begin position="752"/>
        <end position="766"/>
    </location>
</feature>
<dbReference type="Gene3D" id="2.60.40.10">
    <property type="entry name" value="Immunoglobulins"/>
    <property type="match status" value="2"/>
</dbReference>
<organism evidence="4 5">
    <name type="scientific">Platysternon megacephalum</name>
    <name type="common">big-headed turtle</name>
    <dbReference type="NCBI Taxonomy" id="55544"/>
    <lineage>
        <taxon>Eukaryota</taxon>
        <taxon>Metazoa</taxon>
        <taxon>Chordata</taxon>
        <taxon>Craniata</taxon>
        <taxon>Vertebrata</taxon>
        <taxon>Euteleostomi</taxon>
        <taxon>Archelosauria</taxon>
        <taxon>Testudinata</taxon>
        <taxon>Testudines</taxon>
        <taxon>Cryptodira</taxon>
        <taxon>Durocryptodira</taxon>
        <taxon>Testudinoidea</taxon>
        <taxon>Platysternidae</taxon>
        <taxon>Platysternon</taxon>
    </lineage>
</organism>
<dbReference type="AlphaFoldDB" id="A0A4D9DPR0"/>
<dbReference type="InterPro" id="IPR050991">
    <property type="entry name" value="ECM_Regulatory_Proteins"/>
</dbReference>
<feature type="compositionally biased region" description="Low complexity" evidence="2">
    <location>
        <begin position="1007"/>
        <end position="1018"/>
    </location>
</feature>
<dbReference type="PANTHER" id="PTHR46708">
    <property type="entry name" value="TENASCIN"/>
    <property type="match status" value="1"/>
</dbReference>
<dbReference type="SUPFAM" id="SSF49265">
    <property type="entry name" value="Fibronectin type III"/>
    <property type="match status" value="2"/>
</dbReference>
<feature type="compositionally biased region" description="Basic and acidic residues" evidence="2">
    <location>
        <begin position="607"/>
        <end position="617"/>
    </location>
</feature>
<reference evidence="4 5" key="1">
    <citation type="submission" date="2019-04" db="EMBL/GenBank/DDBJ databases">
        <title>Draft genome of the big-headed turtle Platysternon megacephalum.</title>
        <authorList>
            <person name="Gong S."/>
        </authorList>
    </citation>
    <scope>NUCLEOTIDE SEQUENCE [LARGE SCALE GENOMIC DNA]</scope>
    <source>
        <strain evidence="4">DO16091913</strain>
        <tissue evidence="4">Muscle</tissue>
    </source>
</reference>
<feature type="domain" description="Fibronectin type-III" evidence="3">
    <location>
        <begin position="438"/>
        <end position="524"/>
    </location>
</feature>
<dbReference type="SMART" id="SM00060">
    <property type="entry name" value="FN3"/>
    <property type="match status" value="3"/>
</dbReference>
<protein>
    <submittedName>
        <fullName evidence="4">Usherin</fullName>
    </submittedName>
</protein>
<feature type="region of interest" description="Disordered" evidence="2">
    <location>
        <begin position="838"/>
        <end position="878"/>
    </location>
</feature>
<dbReference type="OrthoDB" id="10253954at2759"/>
<dbReference type="Pfam" id="PF00041">
    <property type="entry name" value="fn3"/>
    <property type="match status" value="1"/>
</dbReference>
<dbReference type="Gene3D" id="1.25.10.10">
    <property type="entry name" value="Leucine-rich Repeat Variant"/>
    <property type="match status" value="2"/>
</dbReference>
<name>A0A4D9DPR0_9SAUR</name>